<dbReference type="NCBIfam" id="NF040601">
    <property type="entry name" value="TerS_not_xtmA"/>
    <property type="match status" value="1"/>
</dbReference>
<dbReference type="EMBL" id="NPBJ01000010">
    <property type="protein sequence ID" value="PAE00754.1"/>
    <property type="molecule type" value="Genomic_DNA"/>
</dbReference>
<dbReference type="InterPro" id="IPR018925">
    <property type="entry name" value="XtmA-like_N"/>
</dbReference>
<accession>A0ABX4H0V3</accession>
<evidence type="ECO:0000259" key="2">
    <source>
        <dbReference type="Pfam" id="PF10668"/>
    </source>
</evidence>
<proteinExistence type="predicted"/>
<feature type="compositionally biased region" description="Polar residues" evidence="1">
    <location>
        <begin position="75"/>
        <end position="88"/>
    </location>
</feature>
<comment type="caution">
    <text evidence="3">The sequence shown here is derived from an EMBL/GenBank/DDBJ whole genome shotgun (WGS) entry which is preliminary data.</text>
</comment>
<reference evidence="3 4" key="1">
    <citation type="submission" date="2017-07" db="EMBL/GenBank/DDBJ databases">
        <title>Isolation and whole genome analysis of endospore-forming bacteria from heroin.</title>
        <authorList>
            <person name="Kalinowski J."/>
            <person name="Ahrens B."/>
            <person name="Al-Dilaimi A."/>
            <person name="Winkler A."/>
            <person name="Wibberg D."/>
            <person name="Schleenbecker U."/>
            <person name="Ruckert C."/>
            <person name="Wolfel R."/>
            <person name="Grass G."/>
        </authorList>
    </citation>
    <scope>NUCLEOTIDE SEQUENCE [LARGE SCALE GENOMIC DNA]</scope>
    <source>
        <strain evidence="3 4">7517-1</strain>
    </source>
</reference>
<keyword evidence="4" id="KW-1185">Reference proteome</keyword>
<evidence type="ECO:0000256" key="1">
    <source>
        <dbReference type="SAM" id="MobiDB-lite"/>
    </source>
</evidence>
<dbReference type="RefSeq" id="WP_095220238.1">
    <property type="nucleotide sequence ID" value="NZ_NPBJ01000010.1"/>
</dbReference>
<name>A0ABX4H0V3_9BACI</name>
<sequence>MARQRDPRRDEAFEIWKITNGKKPLKDIAAELDCSPSQIRKWKSQDNWEGNSNVTSEKRSVTKQEKPKEQKKRSGNPNPKNQFTERNSAATKHGLFSRYMPKETLEIMGMIEDSDPVDLLWDQIQIQYAAIIRSQKIMWVEDKDDLAKEQSQFAFGDSGADKYEIQFAWDRQATFLTAQSRAISELRTSIKQFNDMAHEDDARKLKLEQMTLGIDKTKLEIERMGGEGEAYLVDDWVAAMGEVDE</sequence>
<gene>
    <name evidence="3" type="ORF">CHH48_05615</name>
</gene>
<feature type="compositionally biased region" description="Polar residues" evidence="1">
    <location>
        <begin position="45"/>
        <end position="55"/>
    </location>
</feature>
<feature type="region of interest" description="Disordered" evidence="1">
    <location>
        <begin position="39"/>
        <end position="88"/>
    </location>
</feature>
<feature type="domain" description="PBSX phage terminase small subunit-like N-terminal" evidence="2">
    <location>
        <begin position="1"/>
        <end position="58"/>
    </location>
</feature>
<evidence type="ECO:0000313" key="3">
    <source>
        <dbReference type="EMBL" id="PAE00754.1"/>
    </source>
</evidence>
<organism evidence="3 4">
    <name type="scientific">Terribacillus saccharophilus</name>
    <dbReference type="NCBI Taxonomy" id="361277"/>
    <lineage>
        <taxon>Bacteria</taxon>
        <taxon>Bacillati</taxon>
        <taxon>Bacillota</taxon>
        <taxon>Bacilli</taxon>
        <taxon>Bacillales</taxon>
        <taxon>Bacillaceae</taxon>
        <taxon>Terribacillus</taxon>
    </lineage>
</organism>
<evidence type="ECO:0000313" key="4">
    <source>
        <dbReference type="Proteomes" id="UP000216852"/>
    </source>
</evidence>
<feature type="compositionally biased region" description="Basic and acidic residues" evidence="1">
    <location>
        <begin position="56"/>
        <end position="68"/>
    </location>
</feature>
<protein>
    <recommendedName>
        <fullName evidence="2">PBSX phage terminase small subunit-like N-terminal domain-containing protein</fullName>
    </recommendedName>
</protein>
<dbReference type="Pfam" id="PF10668">
    <property type="entry name" value="Phage_terminase"/>
    <property type="match status" value="1"/>
</dbReference>
<dbReference type="Proteomes" id="UP000216852">
    <property type="component" value="Unassembled WGS sequence"/>
</dbReference>